<feature type="transmembrane region" description="Helical" evidence="7">
    <location>
        <begin position="294"/>
        <end position="312"/>
    </location>
</feature>
<evidence type="ECO:0000256" key="5">
    <source>
        <dbReference type="ARBA" id="ARBA00023136"/>
    </source>
</evidence>
<protein>
    <submittedName>
        <fullName evidence="8">Nicotinamide mononucleotide permease</fullName>
    </submittedName>
</protein>
<dbReference type="GO" id="GO:0016020">
    <property type="term" value="C:membrane"/>
    <property type="evidence" value="ECO:0007669"/>
    <property type="project" value="UniProtKB-SubCell"/>
</dbReference>
<dbReference type="OrthoDB" id="2985014at2759"/>
<proteinExistence type="predicted"/>
<comment type="caution">
    <text evidence="8">The sequence shown here is derived from an EMBL/GenBank/DDBJ whole genome shotgun (WGS) entry which is preliminary data.</text>
</comment>
<comment type="subcellular location">
    <subcellularLocation>
        <location evidence="1">Membrane</location>
        <topology evidence="1">Multi-pass membrane protein</topology>
    </subcellularLocation>
</comment>
<keyword evidence="4 7" id="KW-1133">Transmembrane helix</keyword>
<name>A0A9P5EA85_9HYPO</name>
<dbReference type="InterPro" id="IPR011701">
    <property type="entry name" value="MFS"/>
</dbReference>
<evidence type="ECO:0000256" key="7">
    <source>
        <dbReference type="SAM" id="Phobius"/>
    </source>
</evidence>
<dbReference type="InterPro" id="IPR036259">
    <property type="entry name" value="MFS_trans_sf"/>
</dbReference>
<evidence type="ECO:0000256" key="1">
    <source>
        <dbReference type="ARBA" id="ARBA00004141"/>
    </source>
</evidence>
<gene>
    <name evidence="8" type="ORF">FAGAP_10052</name>
</gene>
<dbReference type="EMBL" id="LUFC02000843">
    <property type="protein sequence ID" value="KAF4493823.1"/>
    <property type="molecule type" value="Genomic_DNA"/>
</dbReference>
<reference evidence="8" key="1">
    <citation type="submission" date="2020-01" db="EMBL/GenBank/DDBJ databases">
        <title>Identification and distribution of gene clusters putatively required for synthesis of sphingolipid metabolism inhibitors in phylogenetically diverse species of the filamentous fungus Fusarium.</title>
        <authorList>
            <person name="Kim H.-S."/>
            <person name="Busman M."/>
            <person name="Brown D.W."/>
            <person name="Divon H."/>
            <person name="Uhlig S."/>
            <person name="Proctor R.H."/>
        </authorList>
    </citation>
    <scope>NUCLEOTIDE SEQUENCE</scope>
    <source>
        <strain evidence="8">NRRL 31653</strain>
    </source>
</reference>
<keyword evidence="3 7" id="KW-0812">Transmembrane</keyword>
<keyword evidence="2" id="KW-0813">Transport</keyword>
<feature type="transmembrane region" description="Helical" evidence="7">
    <location>
        <begin position="36"/>
        <end position="52"/>
    </location>
</feature>
<feature type="transmembrane region" description="Helical" evidence="7">
    <location>
        <begin position="89"/>
        <end position="108"/>
    </location>
</feature>
<sequence>MALDHSPKMGSVKADKETHDLDLNITKDDVNLGDQLMMAGIVIAEIPFNIILQKLGAPIWLTGQVLIWGTIALTQAWVTNVHSCFATRFLLGLCEAGFIPGAQYIALFYREKQLALKTSIFYFGNSFATATGSLIAAGVLQMSGIAGLAGWQWLFIIEGVFTLMVFFVFILLLPRSPVHTKPIHGWFDLFTSREREIMHDRIYQEDISKTEAHAKISVRGVISALTDYRILIHTFLNLIALAPKGGLQLYGPTIIRSLGFSKINSNLLNSVSSFLVVFLSFAIVWASDKTKQRGLWCMAAFLWSIIFGGASFGSTDKDKWSKHALFTLLSSGNALSQGLNDAWLSINARPAETRSIGLAMVVNGSNAGGLAGKQLFRESDAPKYTKGFLAIVLLYAAALPITAMIMGLYWRQNKKLERELVEDEGDSDERTGRSQRFQL</sequence>
<feature type="transmembrane region" description="Helical" evidence="7">
    <location>
        <begin position="267"/>
        <end position="287"/>
    </location>
</feature>
<dbReference type="SUPFAM" id="SSF103473">
    <property type="entry name" value="MFS general substrate transporter"/>
    <property type="match status" value="1"/>
</dbReference>
<dbReference type="GO" id="GO:0022857">
    <property type="term" value="F:transmembrane transporter activity"/>
    <property type="evidence" value="ECO:0007669"/>
    <property type="project" value="InterPro"/>
</dbReference>
<feature type="transmembrane region" description="Helical" evidence="7">
    <location>
        <begin position="388"/>
        <end position="410"/>
    </location>
</feature>
<dbReference type="Proteomes" id="UP000737391">
    <property type="component" value="Unassembled WGS sequence"/>
</dbReference>
<evidence type="ECO:0000313" key="8">
    <source>
        <dbReference type="EMBL" id="KAF4493823.1"/>
    </source>
</evidence>
<feature type="transmembrane region" description="Helical" evidence="7">
    <location>
        <begin position="228"/>
        <end position="247"/>
    </location>
</feature>
<organism evidence="8 9">
    <name type="scientific">Fusarium agapanthi</name>
    <dbReference type="NCBI Taxonomy" id="1803897"/>
    <lineage>
        <taxon>Eukaryota</taxon>
        <taxon>Fungi</taxon>
        <taxon>Dikarya</taxon>
        <taxon>Ascomycota</taxon>
        <taxon>Pezizomycotina</taxon>
        <taxon>Sordariomycetes</taxon>
        <taxon>Hypocreomycetidae</taxon>
        <taxon>Hypocreales</taxon>
        <taxon>Nectriaceae</taxon>
        <taxon>Fusarium</taxon>
        <taxon>Fusarium fujikuroi species complex</taxon>
    </lineage>
</organism>
<feature type="transmembrane region" description="Helical" evidence="7">
    <location>
        <begin position="152"/>
        <end position="173"/>
    </location>
</feature>
<dbReference type="Gene3D" id="1.20.1250.20">
    <property type="entry name" value="MFS general substrate transporter like domains"/>
    <property type="match status" value="2"/>
</dbReference>
<evidence type="ECO:0000256" key="3">
    <source>
        <dbReference type="ARBA" id="ARBA00022692"/>
    </source>
</evidence>
<evidence type="ECO:0000256" key="2">
    <source>
        <dbReference type="ARBA" id="ARBA00022448"/>
    </source>
</evidence>
<evidence type="ECO:0000256" key="6">
    <source>
        <dbReference type="ARBA" id="ARBA00023180"/>
    </source>
</evidence>
<dbReference type="PANTHER" id="PTHR43791">
    <property type="entry name" value="PERMEASE-RELATED"/>
    <property type="match status" value="1"/>
</dbReference>
<feature type="transmembrane region" description="Helical" evidence="7">
    <location>
        <begin position="120"/>
        <end position="140"/>
    </location>
</feature>
<accession>A0A9P5EA85</accession>
<evidence type="ECO:0000313" key="9">
    <source>
        <dbReference type="Proteomes" id="UP000737391"/>
    </source>
</evidence>
<feature type="transmembrane region" description="Helical" evidence="7">
    <location>
        <begin position="59"/>
        <end position="77"/>
    </location>
</feature>
<keyword evidence="9" id="KW-1185">Reference proteome</keyword>
<keyword evidence="5 7" id="KW-0472">Membrane</keyword>
<dbReference type="PANTHER" id="PTHR43791:SF32">
    <property type="entry name" value="MAJOR FACILITATOR SUPERFAMILY (MFS) PROFILE DOMAIN-CONTAINING PROTEIN"/>
    <property type="match status" value="1"/>
</dbReference>
<dbReference type="Pfam" id="PF07690">
    <property type="entry name" value="MFS_1"/>
    <property type="match status" value="1"/>
</dbReference>
<dbReference type="AlphaFoldDB" id="A0A9P5EA85"/>
<evidence type="ECO:0000256" key="4">
    <source>
        <dbReference type="ARBA" id="ARBA00022989"/>
    </source>
</evidence>
<keyword evidence="6" id="KW-0325">Glycoprotein</keyword>